<organism evidence="2 3">
    <name type="scientific">Papiliotrema laurentii</name>
    <name type="common">Cryptococcus laurentii</name>
    <dbReference type="NCBI Taxonomy" id="5418"/>
    <lineage>
        <taxon>Eukaryota</taxon>
        <taxon>Fungi</taxon>
        <taxon>Dikarya</taxon>
        <taxon>Basidiomycota</taxon>
        <taxon>Agaricomycotina</taxon>
        <taxon>Tremellomycetes</taxon>
        <taxon>Tremellales</taxon>
        <taxon>Rhynchogastremaceae</taxon>
        <taxon>Papiliotrema</taxon>
    </lineage>
</organism>
<keyword evidence="1" id="KW-0812">Transmembrane</keyword>
<dbReference type="EMBL" id="JAODAN010000001">
    <property type="protein sequence ID" value="KAK1927874.1"/>
    <property type="molecule type" value="Genomic_DNA"/>
</dbReference>
<reference evidence="2" key="1">
    <citation type="submission" date="2023-02" db="EMBL/GenBank/DDBJ databases">
        <title>Identification and recombinant expression of a fungal hydrolase from Papiliotrema laurentii that hydrolyzes apple cutin and clears colloidal polyester polyurethane.</title>
        <authorList>
            <consortium name="DOE Joint Genome Institute"/>
            <person name="Roman V.A."/>
            <person name="Bojanowski C."/>
            <person name="Crable B.R."/>
            <person name="Wagner D.N."/>
            <person name="Hung C.S."/>
            <person name="Nadeau L.J."/>
            <person name="Schratz L."/>
            <person name="Haridas S."/>
            <person name="Pangilinan J."/>
            <person name="Lipzen A."/>
            <person name="Na H."/>
            <person name="Yan M."/>
            <person name="Ng V."/>
            <person name="Grigoriev I.V."/>
            <person name="Spatafora J.W."/>
            <person name="Barlow D."/>
            <person name="Biffinger J."/>
            <person name="Kelley-Loughnane N."/>
            <person name="Varaljay V.A."/>
            <person name="Crookes-Goodson W.J."/>
        </authorList>
    </citation>
    <scope>NUCLEOTIDE SEQUENCE</scope>
    <source>
        <strain evidence="2">5307AH</strain>
    </source>
</reference>
<gene>
    <name evidence="2" type="ORF">DB88DRAFT_479642</name>
</gene>
<keyword evidence="1" id="KW-1133">Transmembrane helix</keyword>
<evidence type="ECO:0000313" key="2">
    <source>
        <dbReference type="EMBL" id="KAK1927874.1"/>
    </source>
</evidence>
<dbReference type="Proteomes" id="UP001182556">
    <property type="component" value="Unassembled WGS sequence"/>
</dbReference>
<accession>A0AAD9FX63</accession>
<sequence>MLLSVSSRPSIPIFLLIPSTLLLVAYLYALYTRPPLPPHAKISDPGKFGWPEWYAKGGQTPYDVSLGQGDGEVCDERRSVLLFIDLPYDHPKIPHALEVLTTLESDANVELRVITPWLESWRDDQKTRKNVEDAGCGEWVWRIGDHVRDLDGACAGSVLISEIVSKSFGSTDLLPYDPRANVTIMSQPHDLVHPERSFQSLSNAHGDAWAMGLFSHILPYADHHNYYPAREVMNRKRITYFPRRETPSADYPSMPWGRDWHLYRPDRLSPPPKHIGVDPLKAGSAYRRYWSREEAKRAAAMRESGVCLFEGWSSGILDERIAQAMLSGCVVAAVQPDVQHDVLAPLIIPLTPLPDDGLPSEELNRILAKLSTSELKRKALHAFILARQKFVPIAGVRAVLDAAKRWEQGGRGYLFPHGWRWTCSAGGDRPPWC</sequence>
<evidence type="ECO:0000313" key="3">
    <source>
        <dbReference type="Proteomes" id="UP001182556"/>
    </source>
</evidence>
<name>A0AAD9FX63_PAPLA</name>
<dbReference type="AlphaFoldDB" id="A0AAD9FX63"/>
<proteinExistence type="predicted"/>
<comment type="caution">
    <text evidence="2">The sequence shown here is derived from an EMBL/GenBank/DDBJ whole genome shotgun (WGS) entry which is preliminary data.</text>
</comment>
<evidence type="ECO:0000256" key="1">
    <source>
        <dbReference type="SAM" id="Phobius"/>
    </source>
</evidence>
<keyword evidence="1" id="KW-0472">Membrane</keyword>
<feature type="transmembrane region" description="Helical" evidence="1">
    <location>
        <begin position="12"/>
        <end position="31"/>
    </location>
</feature>
<protein>
    <submittedName>
        <fullName evidence="2">Uncharacterized protein</fullName>
    </submittedName>
</protein>
<keyword evidence="3" id="KW-1185">Reference proteome</keyword>